<feature type="transmembrane region" description="Helical" evidence="14">
    <location>
        <begin position="161"/>
        <end position="183"/>
    </location>
</feature>
<organism evidence="15 16">
    <name type="scientific">Candidatus Stercoripulliclostridium merdigallinarum</name>
    <dbReference type="NCBI Taxonomy" id="2840951"/>
    <lineage>
        <taxon>Bacteria</taxon>
        <taxon>Bacillati</taxon>
        <taxon>Bacillota</taxon>
        <taxon>Clostridia</taxon>
        <taxon>Eubacteriales</taxon>
        <taxon>Candidatus Stercoripulliclostridium</taxon>
    </lineage>
</organism>
<dbReference type="GO" id="GO:0015293">
    <property type="term" value="F:symporter activity"/>
    <property type="evidence" value="ECO:0007669"/>
    <property type="project" value="UniProtKB-KW"/>
</dbReference>
<evidence type="ECO:0000313" key="16">
    <source>
        <dbReference type="Proteomes" id="UP000824094"/>
    </source>
</evidence>
<evidence type="ECO:0000256" key="13">
    <source>
        <dbReference type="RuleBase" id="RU362091"/>
    </source>
</evidence>
<keyword evidence="3" id="KW-0813">Transport</keyword>
<keyword evidence="9" id="KW-0406">Ion transport</keyword>
<evidence type="ECO:0000256" key="12">
    <source>
        <dbReference type="ARBA" id="ARBA00033708"/>
    </source>
</evidence>
<dbReference type="CDD" id="cd10322">
    <property type="entry name" value="SLC5sbd"/>
    <property type="match status" value="1"/>
</dbReference>
<evidence type="ECO:0000256" key="1">
    <source>
        <dbReference type="ARBA" id="ARBA00004651"/>
    </source>
</evidence>
<evidence type="ECO:0000256" key="9">
    <source>
        <dbReference type="ARBA" id="ARBA00023065"/>
    </source>
</evidence>
<feature type="transmembrane region" description="Helical" evidence="14">
    <location>
        <begin position="333"/>
        <end position="362"/>
    </location>
</feature>
<keyword evidence="7 14" id="KW-1133">Transmembrane helix</keyword>
<dbReference type="Proteomes" id="UP000824094">
    <property type="component" value="Unassembled WGS sequence"/>
</dbReference>
<dbReference type="InterPro" id="IPR001734">
    <property type="entry name" value="Na/solute_symporter"/>
</dbReference>
<feature type="transmembrane region" description="Helical" evidence="14">
    <location>
        <begin position="410"/>
        <end position="433"/>
    </location>
</feature>
<evidence type="ECO:0000313" key="15">
    <source>
        <dbReference type="EMBL" id="HIU60826.1"/>
    </source>
</evidence>
<keyword evidence="8" id="KW-0915">Sodium</keyword>
<dbReference type="GO" id="GO:0006814">
    <property type="term" value="P:sodium ion transport"/>
    <property type="evidence" value="ECO:0007669"/>
    <property type="project" value="UniProtKB-KW"/>
</dbReference>
<keyword evidence="11" id="KW-0739">Sodium transport</keyword>
<evidence type="ECO:0000256" key="14">
    <source>
        <dbReference type="SAM" id="Phobius"/>
    </source>
</evidence>
<keyword evidence="6" id="KW-0769">Symport</keyword>
<dbReference type="PROSITE" id="PS50283">
    <property type="entry name" value="NA_SOLUT_SYMP_3"/>
    <property type="match status" value="1"/>
</dbReference>
<feature type="transmembrane region" description="Helical" evidence="14">
    <location>
        <begin position="383"/>
        <end position="404"/>
    </location>
</feature>
<dbReference type="Pfam" id="PF00474">
    <property type="entry name" value="SSF"/>
    <property type="match status" value="1"/>
</dbReference>
<feature type="transmembrane region" description="Helical" evidence="14">
    <location>
        <begin position="80"/>
        <end position="103"/>
    </location>
</feature>
<keyword evidence="5 14" id="KW-0812">Transmembrane</keyword>
<feature type="transmembrane region" description="Helical" evidence="14">
    <location>
        <begin position="289"/>
        <end position="313"/>
    </location>
</feature>
<evidence type="ECO:0000256" key="8">
    <source>
        <dbReference type="ARBA" id="ARBA00023053"/>
    </source>
</evidence>
<reference evidence="15" key="1">
    <citation type="submission" date="2020-10" db="EMBL/GenBank/DDBJ databases">
        <authorList>
            <person name="Gilroy R."/>
        </authorList>
    </citation>
    <scope>NUCLEOTIDE SEQUENCE</scope>
    <source>
        <strain evidence="15">18911</strain>
    </source>
</reference>
<evidence type="ECO:0000256" key="2">
    <source>
        <dbReference type="ARBA" id="ARBA00006434"/>
    </source>
</evidence>
<dbReference type="Gene3D" id="1.20.1730.10">
    <property type="entry name" value="Sodium/glucose cotransporter"/>
    <property type="match status" value="1"/>
</dbReference>
<comment type="subcellular location">
    <subcellularLocation>
        <location evidence="1">Cell membrane</location>
        <topology evidence="1">Multi-pass membrane protein</topology>
    </subcellularLocation>
</comment>
<evidence type="ECO:0000256" key="4">
    <source>
        <dbReference type="ARBA" id="ARBA00022475"/>
    </source>
</evidence>
<evidence type="ECO:0000256" key="5">
    <source>
        <dbReference type="ARBA" id="ARBA00022692"/>
    </source>
</evidence>
<evidence type="ECO:0000256" key="6">
    <source>
        <dbReference type="ARBA" id="ARBA00022847"/>
    </source>
</evidence>
<evidence type="ECO:0000256" key="11">
    <source>
        <dbReference type="ARBA" id="ARBA00023201"/>
    </source>
</evidence>
<dbReference type="PANTHER" id="PTHR48086:SF3">
    <property type="entry name" value="SODIUM_PROLINE SYMPORTER"/>
    <property type="match status" value="1"/>
</dbReference>
<feature type="transmembrane region" description="Helical" evidence="14">
    <location>
        <begin position="440"/>
        <end position="460"/>
    </location>
</feature>
<dbReference type="InterPro" id="IPR050277">
    <property type="entry name" value="Sodium:Solute_Symporter"/>
</dbReference>
<accession>A0A9D1MIN5</accession>
<dbReference type="InterPro" id="IPR038377">
    <property type="entry name" value="Na/Glc_symporter_sf"/>
</dbReference>
<evidence type="ECO:0000256" key="7">
    <source>
        <dbReference type="ARBA" id="ARBA00022989"/>
    </source>
</evidence>
<proteinExistence type="inferred from homology"/>
<protein>
    <submittedName>
        <fullName evidence="15">Sodium:solute symporter family protein</fullName>
    </submittedName>
</protein>
<feature type="transmembrane region" description="Helical" evidence="14">
    <location>
        <begin position="12"/>
        <end position="32"/>
    </location>
</feature>
<feature type="transmembrane region" description="Helical" evidence="14">
    <location>
        <begin position="251"/>
        <end position="268"/>
    </location>
</feature>
<dbReference type="PANTHER" id="PTHR48086">
    <property type="entry name" value="SODIUM/PROLINE SYMPORTER-RELATED"/>
    <property type="match status" value="1"/>
</dbReference>
<name>A0A9D1MIN5_9FIRM</name>
<keyword evidence="10 14" id="KW-0472">Membrane</keyword>
<reference evidence="15" key="2">
    <citation type="journal article" date="2021" name="PeerJ">
        <title>Extensive microbial diversity within the chicken gut microbiome revealed by metagenomics and culture.</title>
        <authorList>
            <person name="Gilroy R."/>
            <person name="Ravi A."/>
            <person name="Getino M."/>
            <person name="Pursley I."/>
            <person name="Horton D.L."/>
            <person name="Alikhan N.F."/>
            <person name="Baker D."/>
            <person name="Gharbi K."/>
            <person name="Hall N."/>
            <person name="Watson M."/>
            <person name="Adriaenssens E.M."/>
            <person name="Foster-Nyarko E."/>
            <person name="Jarju S."/>
            <person name="Secka A."/>
            <person name="Antonio M."/>
            <person name="Oren A."/>
            <person name="Chaudhuri R.R."/>
            <person name="La Ragione R."/>
            <person name="Hildebrand F."/>
            <person name="Pallen M.J."/>
        </authorList>
    </citation>
    <scope>NUCLEOTIDE SEQUENCE</scope>
    <source>
        <strain evidence="15">18911</strain>
    </source>
</reference>
<evidence type="ECO:0000256" key="3">
    <source>
        <dbReference type="ARBA" id="ARBA00022448"/>
    </source>
</evidence>
<comment type="similarity">
    <text evidence="2 13">Belongs to the sodium:solute symporter (SSF) (TC 2.A.21) family.</text>
</comment>
<feature type="transmembrane region" description="Helical" evidence="14">
    <location>
        <begin position="134"/>
        <end position="155"/>
    </location>
</feature>
<feature type="transmembrane region" description="Helical" evidence="14">
    <location>
        <begin position="195"/>
        <end position="213"/>
    </location>
</feature>
<dbReference type="GO" id="GO:0005886">
    <property type="term" value="C:plasma membrane"/>
    <property type="evidence" value="ECO:0007669"/>
    <property type="project" value="UniProtKB-SubCell"/>
</dbReference>
<comment type="catalytic activity">
    <reaction evidence="12">
        <text>L-proline(in) + Na(+)(in) = L-proline(out) + Na(+)(out)</text>
        <dbReference type="Rhea" id="RHEA:28967"/>
        <dbReference type="ChEBI" id="CHEBI:29101"/>
        <dbReference type="ChEBI" id="CHEBI:60039"/>
    </reaction>
</comment>
<feature type="transmembrane region" description="Helical" evidence="14">
    <location>
        <begin position="480"/>
        <end position="501"/>
    </location>
</feature>
<dbReference type="AlphaFoldDB" id="A0A9D1MIN5"/>
<feature type="transmembrane region" description="Helical" evidence="14">
    <location>
        <begin position="53"/>
        <end position="74"/>
    </location>
</feature>
<keyword evidence="4" id="KW-1003">Cell membrane</keyword>
<evidence type="ECO:0000256" key="10">
    <source>
        <dbReference type="ARBA" id="ARBA00023136"/>
    </source>
</evidence>
<comment type="caution">
    <text evidence="15">The sequence shown here is derived from an EMBL/GenBank/DDBJ whole genome shotgun (WGS) entry which is preliminary data.</text>
</comment>
<dbReference type="EMBL" id="DVNF01000159">
    <property type="protein sequence ID" value="HIU60826.1"/>
    <property type="molecule type" value="Genomic_DNA"/>
</dbReference>
<gene>
    <name evidence="15" type="ORF">IAB05_05490</name>
</gene>
<sequence length="532" mass="57266">MEKAMLAVTGGIWSAYLILVLYVLAMVAVGVVTYKKSKSLDGFLLGERGMGGWMSAFAYGTTYFSAVVFIGYAGTYGMSLGLGAVWIGIANAILGSLVAWLVLAKRTRSLSQRYSASTMAELFEKRYNSRHIKLYAAIVIFIFLIPYSTSVYQGIAYLSEAVFGLDFVWCVVIMAVLVGVYLFVGGYFANAVSNFIQGIIMLIGVVVMIILMLKAPEVNGIEGLKHLIDTGYGFFPDAETTATGSWFDSPAAQLIFNLLLTSFGIWAVPQSVQKFFAIRNDRAVLQGSVISTFFALIVGGGAYFNGSLARLFYPEMPADPSNIIPNILLSNEMMSYAVLGLIFVLVLSASMSTLSSLALVSSSSVCMDIYRGYINKGATDKQVNLLARILCFVFVIISAVFAIFEVDAIVTLMSLSWGTLSGCFLGPYVYGLYWKRANKVGAYASVTATLATTITLIFVFGKIGGGESFTELLSLGIKRAPVIGVFCMVESMIVTPIASLIGEAVAKRKGVALNAPEVAEKEEVAETVAANE</sequence>